<accession>W4FJ80</accession>
<feature type="binding site" evidence="12">
    <location>
        <position position="352"/>
    </location>
    <ligand>
        <name>ATP</name>
        <dbReference type="ChEBI" id="CHEBI:30616"/>
    </ligand>
</feature>
<evidence type="ECO:0000256" key="5">
    <source>
        <dbReference type="ARBA" id="ARBA00022598"/>
    </source>
</evidence>
<feature type="binding site" evidence="12">
    <location>
        <position position="179"/>
    </location>
    <ligand>
        <name>ATP</name>
        <dbReference type="ChEBI" id="CHEBI:30616"/>
    </ligand>
</feature>
<feature type="binding site" evidence="12">
    <location>
        <begin position="443"/>
        <end position="446"/>
    </location>
    <ligand>
        <name>ATP</name>
        <dbReference type="ChEBI" id="CHEBI:30616"/>
    </ligand>
</feature>
<dbReference type="GO" id="GO:0043295">
    <property type="term" value="F:glutathione binding"/>
    <property type="evidence" value="ECO:0007669"/>
    <property type="project" value="TreeGrafter"/>
</dbReference>
<evidence type="ECO:0000259" key="15">
    <source>
        <dbReference type="Pfam" id="PF03199"/>
    </source>
</evidence>
<dbReference type="GeneID" id="20818708"/>
<proteinExistence type="inferred from homology"/>
<dbReference type="UniPathway" id="UPA00142">
    <property type="reaction ID" value="UER00210"/>
</dbReference>
<dbReference type="PANTHER" id="PTHR11130:SF0">
    <property type="entry name" value="GLUTATHIONE SYNTHETASE"/>
    <property type="match status" value="1"/>
</dbReference>
<keyword evidence="6" id="KW-0317">Glutathione biosynthesis</keyword>
<dbReference type="Gene3D" id="3.30.1490.80">
    <property type="match status" value="1"/>
</dbReference>
<dbReference type="NCBIfam" id="TIGR01986">
    <property type="entry name" value="glut_syn_euk"/>
    <property type="match status" value="1"/>
</dbReference>
<sequence>MADLLASIASSSSPPPAPTSVHADKLGLTASQVSHFLSEATAYAAGHGMLVQAPEQRYAHLPYCLLPVPFPRQQFELVRLLYLHRLGSLSQVLVDSQGIVLSPIFALLVDRVAADPDWLHEQLQNVLAEDAFTRRLVELSKAVQKEGVVQTAALGIHRSDYMLHDDPSNATSPQILQVELNTIAASFACMSSLASDLHRFLLERYEAQIPSAYYGNVGDLATHLPRNPALHALPAALARAHSHYGRPSAVIVFVVQPNESNSVDQRWLEYTLWTAHKVKVFRRSLHQLATAEVRGATRELWVDGVEVAVAYFRAGYTPTDYPSETEWIGRTLVERSLAIKCPNIAYHLAGTKKVQQVLATPSELRRFLTEDQSVLVEKSFTGLFGLEQASPDLPRIKALVAANPTGYVLKPQREGGGNNLYGEEVVEALATLTPAELESFILMERILPQEQPAVLVRNGAPVSGDTISELGMFSVALFDNGKAILNEHAGHLLRTKLSTTNEGGVAAGFAVLSSPFLV</sequence>
<keyword evidence="10 13" id="KW-0460">Magnesium</keyword>
<evidence type="ECO:0000256" key="8">
    <source>
        <dbReference type="ARBA" id="ARBA00022741"/>
    </source>
</evidence>
<feature type="binding site" evidence="12">
    <location>
        <position position="502"/>
    </location>
    <ligand>
        <name>ATP</name>
        <dbReference type="ChEBI" id="CHEBI:30616"/>
    </ligand>
</feature>
<feature type="binding site" evidence="13">
    <location>
        <position position="414"/>
    </location>
    <ligand>
        <name>Mg(2+)</name>
        <dbReference type="ChEBI" id="CHEBI:18420"/>
    </ligand>
</feature>
<reference evidence="16" key="1">
    <citation type="submission" date="2013-12" db="EMBL/GenBank/DDBJ databases">
        <title>The Genome Sequence of Aphanomyces astaci APO3.</title>
        <authorList>
            <consortium name="The Broad Institute Genomics Platform"/>
            <person name="Russ C."/>
            <person name="Tyler B."/>
            <person name="van West P."/>
            <person name="Dieguez-Uribeondo J."/>
            <person name="Young S.K."/>
            <person name="Zeng Q."/>
            <person name="Gargeya S."/>
            <person name="Fitzgerald M."/>
            <person name="Abouelleil A."/>
            <person name="Alvarado L."/>
            <person name="Chapman S.B."/>
            <person name="Gainer-Dewar J."/>
            <person name="Goldberg J."/>
            <person name="Griggs A."/>
            <person name="Gujja S."/>
            <person name="Hansen M."/>
            <person name="Howarth C."/>
            <person name="Imamovic A."/>
            <person name="Ireland A."/>
            <person name="Larimer J."/>
            <person name="McCowan C."/>
            <person name="Murphy C."/>
            <person name="Pearson M."/>
            <person name="Poon T.W."/>
            <person name="Priest M."/>
            <person name="Roberts A."/>
            <person name="Saif S."/>
            <person name="Shea T."/>
            <person name="Sykes S."/>
            <person name="Wortman J."/>
            <person name="Nusbaum C."/>
            <person name="Birren B."/>
        </authorList>
    </citation>
    <scope>NUCLEOTIDE SEQUENCE [LARGE SCALE GENOMIC DNA]</scope>
    <source>
        <strain evidence="16">APO3</strain>
    </source>
</reference>
<dbReference type="InterPro" id="IPR016185">
    <property type="entry name" value="PreATP-grasp_dom_sf"/>
</dbReference>
<dbReference type="InterPro" id="IPR037013">
    <property type="entry name" value="GSH-S_sub-bd_sf"/>
</dbReference>
<evidence type="ECO:0000256" key="9">
    <source>
        <dbReference type="ARBA" id="ARBA00022840"/>
    </source>
</evidence>
<evidence type="ECO:0000256" key="14">
    <source>
        <dbReference type="PIRSR" id="PIRSR001558-3"/>
    </source>
</evidence>
<feature type="binding site" evidence="13">
    <location>
        <position position="181"/>
    </location>
    <ligand>
        <name>Mg(2+)</name>
        <dbReference type="ChEBI" id="CHEBI:18420"/>
    </ligand>
</feature>
<feature type="binding site" evidence="12">
    <location>
        <position position="494"/>
    </location>
    <ligand>
        <name>substrate</name>
    </ligand>
</feature>
<feature type="binding site" evidence="14">
    <location>
        <begin position="183"/>
        <end position="186"/>
    </location>
    <ligand>
        <name>substrate</name>
    </ligand>
</feature>
<feature type="binding site" evidence="12">
    <location>
        <position position="265"/>
    </location>
    <ligand>
        <name>substrate</name>
    </ligand>
</feature>
<comment type="subunit">
    <text evidence="3">Homodimer.</text>
</comment>
<comment type="pathway">
    <text evidence="1">Sulfur metabolism; glutathione biosynthesis; glutathione from L-cysteine and L-glutamate: step 2/2.</text>
</comment>
<evidence type="ECO:0000256" key="2">
    <source>
        <dbReference type="ARBA" id="ARBA00010385"/>
    </source>
</evidence>
<feature type="binding site" evidence="14">
    <location>
        <begin position="505"/>
        <end position="506"/>
    </location>
    <ligand>
        <name>substrate</name>
    </ligand>
</feature>
<evidence type="ECO:0000256" key="13">
    <source>
        <dbReference type="PIRSR" id="PIRSR001558-2"/>
    </source>
</evidence>
<dbReference type="GO" id="GO:0005524">
    <property type="term" value="F:ATP binding"/>
    <property type="evidence" value="ECO:0007669"/>
    <property type="project" value="UniProtKB-KW"/>
</dbReference>
<dbReference type="Gene3D" id="3.40.50.1760">
    <property type="entry name" value="Glutathione synthase, substrate-binding domain superfamily, eukaryotic"/>
    <property type="match status" value="1"/>
</dbReference>
<evidence type="ECO:0000313" key="16">
    <source>
        <dbReference type="EMBL" id="ETV66899.1"/>
    </source>
</evidence>
<feature type="domain" description="Glutathione synthase substrate-binding" evidence="15">
    <location>
        <begin position="249"/>
        <end position="349"/>
    </location>
</feature>
<dbReference type="PANTHER" id="PTHR11130">
    <property type="entry name" value="GLUTATHIONE SYNTHETASE"/>
    <property type="match status" value="1"/>
</dbReference>
<dbReference type="SUPFAM" id="SSF56059">
    <property type="entry name" value="Glutathione synthetase ATP-binding domain-like"/>
    <property type="match status" value="1"/>
</dbReference>
<evidence type="ECO:0000256" key="10">
    <source>
        <dbReference type="ARBA" id="ARBA00022842"/>
    </source>
</evidence>
<organism evidence="16">
    <name type="scientific">Aphanomyces astaci</name>
    <name type="common">Crayfish plague agent</name>
    <dbReference type="NCBI Taxonomy" id="112090"/>
    <lineage>
        <taxon>Eukaryota</taxon>
        <taxon>Sar</taxon>
        <taxon>Stramenopiles</taxon>
        <taxon>Oomycota</taxon>
        <taxon>Saprolegniomycetes</taxon>
        <taxon>Saprolegniales</taxon>
        <taxon>Verrucalvaceae</taxon>
        <taxon>Aphanomyces</taxon>
    </lineage>
</organism>
<dbReference type="PIRSF" id="PIRSF001558">
    <property type="entry name" value="GSHase"/>
    <property type="match status" value="1"/>
</dbReference>
<feature type="non-terminal residue" evidence="16">
    <location>
        <position position="1"/>
    </location>
</feature>
<dbReference type="AlphaFoldDB" id="W4FJ80"/>
<keyword evidence="8 12" id="KW-0547">Nucleotide-binding</keyword>
<feature type="binding site" evidence="14">
    <location>
        <begin position="259"/>
        <end position="261"/>
    </location>
    <ligand>
        <name>substrate</name>
    </ligand>
</feature>
<dbReference type="FunFam" id="3.40.50.1760:FF:000001">
    <property type="entry name" value="Glutathione synthetase"/>
    <property type="match status" value="1"/>
</dbReference>
<keyword evidence="5" id="KW-0436">Ligase</keyword>
<dbReference type="GO" id="GO:0005829">
    <property type="term" value="C:cytosol"/>
    <property type="evidence" value="ECO:0007669"/>
    <property type="project" value="TreeGrafter"/>
</dbReference>
<dbReference type="InterPro" id="IPR014709">
    <property type="entry name" value="Glutathione_synthase_C_euk"/>
</dbReference>
<dbReference type="InterPro" id="IPR005615">
    <property type="entry name" value="Glutathione_synthase"/>
</dbReference>
<dbReference type="Pfam" id="PF03199">
    <property type="entry name" value="GSH_synthase"/>
    <property type="match status" value="1"/>
</dbReference>
<evidence type="ECO:0000256" key="4">
    <source>
        <dbReference type="ARBA" id="ARBA00012214"/>
    </source>
</evidence>
<feature type="binding site" evidence="12">
    <location>
        <begin position="410"/>
        <end position="419"/>
    </location>
    <ligand>
        <name>ATP</name>
        <dbReference type="ChEBI" id="CHEBI:30616"/>
    </ligand>
</feature>
<evidence type="ECO:0000256" key="3">
    <source>
        <dbReference type="ARBA" id="ARBA00011738"/>
    </source>
</evidence>
<dbReference type="VEuPathDB" id="FungiDB:H257_16712"/>
<dbReference type="SUPFAM" id="SSF52440">
    <property type="entry name" value="PreATP-grasp domain"/>
    <property type="match status" value="1"/>
</dbReference>
<dbReference type="InterPro" id="IPR004887">
    <property type="entry name" value="GSH_synth_subst-bd"/>
</dbReference>
<dbReference type="Pfam" id="PF03917">
    <property type="entry name" value="GSH_synth_ATP"/>
    <property type="match status" value="1"/>
</dbReference>
<evidence type="ECO:0000256" key="7">
    <source>
        <dbReference type="ARBA" id="ARBA00022723"/>
    </source>
</evidence>
<feature type="binding site" evidence="12">
    <location>
        <position position="421"/>
    </location>
    <ligand>
        <name>ATP</name>
        <dbReference type="ChEBI" id="CHEBI:30616"/>
    </ligand>
</feature>
<dbReference type="OrthoDB" id="2020073at2759"/>
<keyword evidence="7 13" id="KW-0479">Metal-binding</keyword>
<dbReference type="InterPro" id="IPR014042">
    <property type="entry name" value="Glutathione_synthase_a-hlx"/>
</dbReference>
<evidence type="ECO:0000256" key="1">
    <source>
        <dbReference type="ARBA" id="ARBA00004965"/>
    </source>
</evidence>
<dbReference type="Gene3D" id="3.30.470.20">
    <property type="entry name" value="ATP-grasp fold, B domain"/>
    <property type="match status" value="1"/>
</dbReference>
<gene>
    <name evidence="16" type="ORF">H257_16712</name>
</gene>
<feature type="binding site" evidence="14">
    <location>
        <begin position="313"/>
        <end position="316"/>
    </location>
    <ligand>
        <name>substrate</name>
    </ligand>
</feature>
<dbReference type="Gene3D" id="3.30.1490.50">
    <property type="match status" value="1"/>
</dbReference>
<evidence type="ECO:0000256" key="6">
    <source>
        <dbReference type="ARBA" id="ARBA00022684"/>
    </source>
</evidence>
<dbReference type="EC" id="6.3.2.3" evidence="4"/>
<dbReference type="Gene3D" id="1.10.1080.10">
    <property type="entry name" value="Glutathione Synthetase, Chain A, domain 3"/>
    <property type="match status" value="1"/>
</dbReference>
<dbReference type="EMBL" id="KI913204">
    <property type="protein sequence ID" value="ETV66899.1"/>
    <property type="molecule type" value="Genomic_DNA"/>
</dbReference>
<protein>
    <recommendedName>
        <fullName evidence="4">glutathione synthase</fullName>
        <ecNumber evidence="4">6.3.2.3</ecNumber>
    </recommendedName>
    <alternativeName>
        <fullName evidence="11">Glutathione synthase</fullName>
    </alternativeName>
</protein>
<feature type="binding site" evidence="12">
    <location>
        <position position="496"/>
    </location>
    <ligand>
        <name>ATP</name>
        <dbReference type="ChEBI" id="CHEBI:30616"/>
    </ligand>
</feature>
<dbReference type="InterPro" id="IPR014049">
    <property type="entry name" value="Glutathione_synthase_N_euk"/>
</dbReference>
<dbReference type="GO" id="GO:0004363">
    <property type="term" value="F:glutathione synthase activity"/>
    <property type="evidence" value="ECO:0007669"/>
    <property type="project" value="UniProtKB-EC"/>
</dbReference>
<dbReference type="GO" id="GO:0046872">
    <property type="term" value="F:metal ion binding"/>
    <property type="evidence" value="ECO:0007669"/>
    <property type="project" value="UniProtKB-KW"/>
</dbReference>
<feature type="binding site" evidence="12">
    <location>
        <position position="158"/>
    </location>
    <ligand>
        <name>substrate</name>
    </ligand>
</feature>
<evidence type="ECO:0000256" key="12">
    <source>
        <dbReference type="PIRSR" id="PIRSR001558-1"/>
    </source>
</evidence>
<feature type="binding site" evidence="12">
    <location>
        <position position="469"/>
    </location>
    <ligand>
        <name>ATP</name>
        <dbReference type="ChEBI" id="CHEBI:30616"/>
    </ligand>
</feature>
<name>W4FJ80_APHAT</name>
<comment type="similarity">
    <text evidence="2">Belongs to the eukaryotic GSH synthase family.</text>
</comment>
<keyword evidence="9 12" id="KW-0067">ATP-binding</keyword>
<dbReference type="RefSeq" id="XP_009843543.1">
    <property type="nucleotide sequence ID" value="XM_009845241.1"/>
</dbReference>
<evidence type="ECO:0000256" key="11">
    <source>
        <dbReference type="ARBA" id="ARBA00030403"/>
    </source>
</evidence>
<feature type="binding site" evidence="13">
    <location>
        <position position="179"/>
    </location>
    <ligand>
        <name>Mg(2+)</name>
        <dbReference type="ChEBI" id="CHEBI:18420"/>
    </ligand>
</feature>
<comment type="cofactor">
    <cofactor evidence="13">
        <name>Mg(2+)</name>
        <dbReference type="ChEBI" id="CHEBI:18420"/>
    </cofactor>
    <text evidence="13">Binds 1 Mg(2+) ion per subunit.</text>
</comment>